<protein>
    <submittedName>
        <fullName evidence="1">Uncharacterized protein</fullName>
    </submittedName>
</protein>
<name>A0ABP1B5H3_9BRYO</name>
<gene>
    <name evidence="1" type="ORF">CSSPJE1EN2_LOCUS13089</name>
</gene>
<sequence length="135" mass="15185">MLRKVRSTASTHCQCCARASSQMISFASRSSSTKSLCTGIEHIESLPMVIGILKTKCEVHPPSNRKTVMPKVATPMVMCLSHRTNANNTLYTKVLPDPPRPSRKNTTPSPWATMLNNVMTDVSWQMLSRRKFWCM</sequence>
<accession>A0ABP1B5H3</accession>
<proteinExistence type="predicted"/>
<reference evidence="1 2" key="1">
    <citation type="submission" date="2024-03" db="EMBL/GenBank/DDBJ databases">
        <authorList>
            <consortium name="ELIXIR-Norway"/>
            <consortium name="Elixir Norway"/>
        </authorList>
    </citation>
    <scope>NUCLEOTIDE SEQUENCE [LARGE SCALE GENOMIC DNA]</scope>
</reference>
<keyword evidence="2" id="KW-1185">Reference proteome</keyword>
<dbReference type="Proteomes" id="UP001497522">
    <property type="component" value="Chromosome 2"/>
</dbReference>
<dbReference type="EMBL" id="OZ023703">
    <property type="protein sequence ID" value="CAK9870421.1"/>
    <property type="molecule type" value="Genomic_DNA"/>
</dbReference>
<evidence type="ECO:0000313" key="2">
    <source>
        <dbReference type="Proteomes" id="UP001497522"/>
    </source>
</evidence>
<evidence type="ECO:0000313" key="1">
    <source>
        <dbReference type="EMBL" id="CAK9870421.1"/>
    </source>
</evidence>
<organism evidence="1 2">
    <name type="scientific">Sphagnum jensenii</name>
    <dbReference type="NCBI Taxonomy" id="128206"/>
    <lineage>
        <taxon>Eukaryota</taxon>
        <taxon>Viridiplantae</taxon>
        <taxon>Streptophyta</taxon>
        <taxon>Embryophyta</taxon>
        <taxon>Bryophyta</taxon>
        <taxon>Sphagnophytina</taxon>
        <taxon>Sphagnopsida</taxon>
        <taxon>Sphagnales</taxon>
        <taxon>Sphagnaceae</taxon>
        <taxon>Sphagnum</taxon>
    </lineage>
</organism>